<sequence>MYTQRFNEGMIHMPLLKKGFVRSLLWSLPFVIIALYQGLFENTNTAHTMLIYTGVAFFLGLTSVIYEVRQWSFKKQIFIHWSIMHMTILPLLWFGSTTPVVSLHDAVRLYLNFSVSGLILFTISYFIIRMRRQIKTS</sequence>
<feature type="transmembrane region" description="Helical" evidence="1">
    <location>
        <begin position="107"/>
        <end position="128"/>
    </location>
</feature>
<accession>A0ABW2PPP0</accession>
<feature type="transmembrane region" description="Helical" evidence="1">
    <location>
        <begin position="20"/>
        <end position="40"/>
    </location>
</feature>
<evidence type="ECO:0000313" key="3">
    <source>
        <dbReference type="Proteomes" id="UP001596439"/>
    </source>
</evidence>
<dbReference type="InterPro" id="IPR021560">
    <property type="entry name" value="DUF3021"/>
</dbReference>
<evidence type="ECO:0000256" key="1">
    <source>
        <dbReference type="SAM" id="Phobius"/>
    </source>
</evidence>
<comment type="caution">
    <text evidence="2">The sequence shown here is derived from an EMBL/GenBank/DDBJ whole genome shotgun (WGS) entry which is preliminary data.</text>
</comment>
<proteinExistence type="predicted"/>
<keyword evidence="1" id="KW-1133">Transmembrane helix</keyword>
<keyword evidence="3" id="KW-1185">Reference proteome</keyword>
<dbReference type="EMBL" id="JBHTCE010000001">
    <property type="protein sequence ID" value="MFC7389131.1"/>
    <property type="molecule type" value="Genomic_DNA"/>
</dbReference>
<dbReference type="Proteomes" id="UP001596439">
    <property type="component" value="Unassembled WGS sequence"/>
</dbReference>
<reference evidence="3" key="1">
    <citation type="journal article" date="2019" name="Int. J. Syst. Evol. Microbiol.">
        <title>The Global Catalogue of Microorganisms (GCM) 10K type strain sequencing project: providing services to taxonomists for standard genome sequencing and annotation.</title>
        <authorList>
            <consortium name="The Broad Institute Genomics Platform"/>
            <consortium name="The Broad Institute Genome Sequencing Center for Infectious Disease"/>
            <person name="Wu L."/>
            <person name="Ma J."/>
        </authorList>
    </citation>
    <scope>NUCLEOTIDE SEQUENCE [LARGE SCALE GENOMIC DNA]</scope>
    <source>
        <strain evidence="3">CCUG 55590</strain>
    </source>
</reference>
<keyword evidence="1" id="KW-0472">Membrane</keyword>
<name>A0ABW2PPP0_9BACL</name>
<feature type="transmembrane region" description="Helical" evidence="1">
    <location>
        <begin position="46"/>
        <end position="66"/>
    </location>
</feature>
<keyword evidence="1" id="KW-0812">Transmembrane</keyword>
<protein>
    <submittedName>
        <fullName evidence="2">DUF3021 family protein</fullName>
    </submittedName>
</protein>
<dbReference type="Pfam" id="PF11457">
    <property type="entry name" value="DUF3021"/>
    <property type="match status" value="1"/>
</dbReference>
<evidence type="ECO:0000313" key="2">
    <source>
        <dbReference type="EMBL" id="MFC7389131.1"/>
    </source>
</evidence>
<organism evidence="2 3">
    <name type="scientific">Exiguobacterium aestuarii</name>
    <dbReference type="NCBI Taxonomy" id="273527"/>
    <lineage>
        <taxon>Bacteria</taxon>
        <taxon>Bacillati</taxon>
        <taxon>Bacillota</taxon>
        <taxon>Bacilli</taxon>
        <taxon>Bacillales</taxon>
        <taxon>Bacillales Family XII. Incertae Sedis</taxon>
        <taxon>Exiguobacterium</taxon>
    </lineage>
</organism>
<feature type="transmembrane region" description="Helical" evidence="1">
    <location>
        <begin position="78"/>
        <end position="95"/>
    </location>
</feature>
<dbReference type="RefSeq" id="WP_353047804.1">
    <property type="nucleotide sequence ID" value="NZ_JANIEL010000010.1"/>
</dbReference>
<gene>
    <name evidence="2" type="ORF">ACFQO8_03170</name>
</gene>